<dbReference type="InterPro" id="IPR023198">
    <property type="entry name" value="PGP-like_dom2"/>
</dbReference>
<organism evidence="3 4">
    <name type="scientific">Cytospora paraplurivora</name>
    <dbReference type="NCBI Taxonomy" id="2898453"/>
    <lineage>
        <taxon>Eukaryota</taxon>
        <taxon>Fungi</taxon>
        <taxon>Dikarya</taxon>
        <taxon>Ascomycota</taxon>
        <taxon>Pezizomycotina</taxon>
        <taxon>Sordariomycetes</taxon>
        <taxon>Sordariomycetidae</taxon>
        <taxon>Diaporthales</taxon>
        <taxon>Cytosporaceae</taxon>
        <taxon>Cytospora</taxon>
    </lineage>
</organism>
<dbReference type="PANTHER" id="PTHR43316:SF3">
    <property type="entry name" value="HALOACID DEHALOGENASE, TYPE II (AFU_ORTHOLOGUE AFUA_2G07750)-RELATED"/>
    <property type="match status" value="1"/>
</dbReference>
<dbReference type="AlphaFoldDB" id="A0AAN9U3R6"/>
<gene>
    <name evidence="3" type="ORF">SLS53_005978</name>
</gene>
<evidence type="ECO:0000313" key="3">
    <source>
        <dbReference type="EMBL" id="KAK7738459.1"/>
    </source>
</evidence>
<reference evidence="3 4" key="1">
    <citation type="journal article" date="2023" name="PLoS ONE">
        <title>Cytospora paraplurivora sp. nov. isolated from orchards with fruit tree decline syndrome in Ontario, Canada.</title>
        <authorList>
            <person name="Ilyukhin E."/>
            <person name="Nguyen H.D.T."/>
            <person name="Castle A.J."/>
            <person name="Ellouze W."/>
        </authorList>
    </citation>
    <scope>NUCLEOTIDE SEQUENCE [LARGE SCALE GENOMIC DNA]</scope>
    <source>
        <strain evidence="3 4">FDS-564</strain>
    </source>
</reference>
<dbReference type="Gene3D" id="1.10.150.240">
    <property type="entry name" value="Putative phosphatase, domain 2"/>
    <property type="match status" value="1"/>
</dbReference>
<dbReference type="InterPro" id="IPR051540">
    <property type="entry name" value="S-2-haloacid_dehalogenase"/>
</dbReference>
<evidence type="ECO:0000256" key="1">
    <source>
        <dbReference type="ARBA" id="ARBA00022801"/>
    </source>
</evidence>
<comment type="caution">
    <text evidence="3">The sequence shown here is derived from an EMBL/GenBank/DDBJ whole genome shotgun (WGS) entry which is preliminary data.</text>
</comment>
<dbReference type="Gene3D" id="3.40.50.1000">
    <property type="entry name" value="HAD superfamily/HAD-like"/>
    <property type="match status" value="1"/>
</dbReference>
<name>A0AAN9U3R6_9PEZI</name>
<dbReference type="EMBL" id="JAJSPL020000025">
    <property type="protein sequence ID" value="KAK7738459.1"/>
    <property type="molecule type" value="Genomic_DNA"/>
</dbReference>
<proteinExistence type="predicted"/>
<evidence type="ECO:0000313" key="4">
    <source>
        <dbReference type="Proteomes" id="UP001320245"/>
    </source>
</evidence>
<evidence type="ECO:0008006" key="5">
    <source>
        <dbReference type="Google" id="ProtNLM"/>
    </source>
</evidence>
<feature type="compositionally biased region" description="Basic and acidic residues" evidence="2">
    <location>
        <begin position="117"/>
        <end position="132"/>
    </location>
</feature>
<dbReference type="SUPFAM" id="SSF56784">
    <property type="entry name" value="HAD-like"/>
    <property type="match status" value="2"/>
</dbReference>
<dbReference type="GO" id="GO:0016787">
    <property type="term" value="F:hydrolase activity"/>
    <property type="evidence" value="ECO:0007669"/>
    <property type="project" value="UniProtKB-KW"/>
</dbReference>
<dbReference type="InterPro" id="IPR036412">
    <property type="entry name" value="HAD-like_sf"/>
</dbReference>
<protein>
    <recommendedName>
        <fullName evidence="5">Haloacid dehalogenase</fullName>
    </recommendedName>
</protein>
<feature type="region of interest" description="Disordered" evidence="2">
    <location>
        <begin position="117"/>
        <end position="150"/>
    </location>
</feature>
<evidence type="ECO:0000256" key="2">
    <source>
        <dbReference type="SAM" id="MobiDB-lite"/>
    </source>
</evidence>
<dbReference type="InterPro" id="IPR023214">
    <property type="entry name" value="HAD_sf"/>
</dbReference>
<keyword evidence="1" id="KW-0378">Hydrolase</keyword>
<sequence>MTSNTPKKITIAFDLYGTILSTGSITEALSTHLGGNHPQAEAVSAKWRQYQLEYTWRITAMGAYEPFDSITRAALRHAAAEELGPDGLPDGVVDELMRSYDSLGVFPDVVPALETLKKRDEGRRARRGEGERSSGGGGEEPGDSTSDKETEIEVEAVIFSNGTEAMLRNSIDTSPDLKPFRDDGQDQYRGGPGLFRRLVTLHDARTYKPSPLSYSHLRGEAGAGPGEALVWLVSANPFDVVGARSAGLPAAWIDRAGTGWVDRLGDVIFGVGGDDDDARRRRARPTVIAKGVDEAVGEILRLGI</sequence>
<accession>A0AAN9U3R6</accession>
<keyword evidence="4" id="KW-1185">Reference proteome</keyword>
<dbReference type="PANTHER" id="PTHR43316">
    <property type="entry name" value="HYDROLASE, HALOACID DELAHOGENASE-RELATED"/>
    <property type="match status" value="1"/>
</dbReference>
<dbReference type="Proteomes" id="UP001320245">
    <property type="component" value="Unassembled WGS sequence"/>
</dbReference>